<keyword evidence="2" id="KW-1185">Reference proteome</keyword>
<evidence type="ECO:0000313" key="1">
    <source>
        <dbReference type="EMBL" id="GBP79565.1"/>
    </source>
</evidence>
<proteinExistence type="predicted"/>
<sequence length="198" mass="23692">MIRPLEPARTEAQPHWFRDRGDGRCYAAPRKQDWRRADQVELDYNENKFIFSKRGLHAPLVCHAPVRTEQKLAFTVMTYFEDWVDKNERYLSIGFAGAWWTFRRPTPRSISEGTVIKLEEENIHIMTWFLLKVISRAGEKKKNREYIVKHRKEETRVHAQGYTSSDSDRKVDCYKQYDIKTVLKFVRRDIEEPINKQI</sequence>
<reference evidence="1 2" key="1">
    <citation type="journal article" date="2019" name="Commun. Biol.">
        <title>The bagworm genome reveals a unique fibroin gene that provides high tensile strength.</title>
        <authorList>
            <person name="Kono N."/>
            <person name="Nakamura H."/>
            <person name="Ohtoshi R."/>
            <person name="Tomita M."/>
            <person name="Numata K."/>
            <person name="Arakawa K."/>
        </authorList>
    </citation>
    <scope>NUCLEOTIDE SEQUENCE [LARGE SCALE GENOMIC DNA]</scope>
</reference>
<protein>
    <submittedName>
        <fullName evidence="1">Uncharacterized protein</fullName>
    </submittedName>
</protein>
<accession>A0A4C1YZ03</accession>
<organism evidence="1 2">
    <name type="scientific">Eumeta variegata</name>
    <name type="common">Bagworm moth</name>
    <name type="synonym">Eumeta japonica</name>
    <dbReference type="NCBI Taxonomy" id="151549"/>
    <lineage>
        <taxon>Eukaryota</taxon>
        <taxon>Metazoa</taxon>
        <taxon>Ecdysozoa</taxon>
        <taxon>Arthropoda</taxon>
        <taxon>Hexapoda</taxon>
        <taxon>Insecta</taxon>
        <taxon>Pterygota</taxon>
        <taxon>Neoptera</taxon>
        <taxon>Endopterygota</taxon>
        <taxon>Lepidoptera</taxon>
        <taxon>Glossata</taxon>
        <taxon>Ditrysia</taxon>
        <taxon>Tineoidea</taxon>
        <taxon>Psychidae</taxon>
        <taxon>Oiketicinae</taxon>
        <taxon>Eumeta</taxon>
    </lineage>
</organism>
<comment type="caution">
    <text evidence="1">The sequence shown here is derived from an EMBL/GenBank/DDBJ whole genome shotgun (WGS) entry which is preliminary data.</text>
</comment>
<gene>
    <name evidence="1" type="ORF">EVAR_52023_1</name>
</gene>
<evidence type="ECO:0000313" key="2">
    <source>
        <dbReference type="Proteomes" id="UP000299102"/>
    </source>
</evidence>
<name>A0A4C1YZ03_EUMVA</name>
<dbReference type="EMBL" id="BGZK01001419">
    <property type="protein sequence ID" value="GBP79565.1"/>
    <property type="molecule type" value="Genomic_DNA"/>
</dbReference>
<dbReference type="AlphaFoldDB" id="A0A4C1YZ03"/>
<dbReference type="Proteomes" id="UP000299102">
    <property type="component" value="Unassembled WGS sequence"/>
</dbReference>